<keyword evidence="3" id="KW-1185">Reference proteome</keyword>
<proteinExistence type="predicted"/>
<dbReference type="EMBL" id="JAWDGP010001944">
    <property type="protein sequence ID" value="KAK3786786.1"/>
    <property type="molecule type" value="Genomic_DNA"/>
</dbReference>
<name>A0AAE1AGE1_9GAST</name>
<feature type="compositionally biased region" description="Basic and acidic residues" evidence="1">
    <location>
        <begin position="75"/>
        <end position="84"/>
    </location>
</feature>
<feature type="region of interest" description="Disordered" evidence="1">
    <location>
        <begin position="43"/>
        <end position="103"/>
    </location>
</feature>
<organism evidence="2 3">
    <name type="scientific">Elysia crispata</name>
    <name type="common">lettuce slug</name>
    <dbReference type="NCBI Taxonomy" id="231223"/>
    <lineage>
        <taxon>Eukaryota</taxon>
        <taxon>Metazoa</taxon>
        <taxon>Spiralia</taxon>
        <taxon>Lophotrochozoa</taxon>
        <taxon>Mollusca</taxon>
        <taxon>Gastropoda</taxon>
        <taxon>Heterobranchia</taxon>
        <taxon>Euthyneura</taxon>
        <taxon>Panpulmonata</taxon>
        <taxon>Sacoglossa</taxon>
        <taxon>Placobranchoidea</taxon>
        <taxon>Plakobranchidae</taxon>
        <taxon>Elysia</taxon>
    </lineage>
</organism>
<reference evidence="2" key="1">
    <citation type="journal article" date="2023" name="G3 (Bethesda)">
        <title>A reference genome for the long-term kleptoplast-retaining sea slug Elysia crispata morphotype clarki.</title>
        <authorList>
            <person name="Eastman K.E."/>
            <person name="Pendleton A.L."/>
            <person name="Shaikh M.A."/>
            <person name="Suttiyut T."/>
            <person name="Ogas R."/>
            <person name="Tomko P."/>
            <person name="Gavelis G."/>
            <person name="Widhalm J.R."/>
            <person name="Wisecaver J.H."/>
        </authorList>
    </citation>
    <scope>NUCLEOTIDE SEQUENCE</scope>
    <source>
        <strain evidence="2">ECLA1</strain>
    </source>
</reference>
<gene>
    <name evidence="2" type="ORF">RRG08_061337</name>
</gene>
<evidence type="ECO:0000313" key="2">
    <source>
        <dbReference type="EMBL" id="KAK3786786.1"/>
    </source>
</evidence>
<evidence type="ECO:0000256" key="1">
    <source>
        <dbReference type="SAM" id="MobiDB-lite"/>
    </source>
</evidence>
<comment type="caution">
    <text evidence="2">The sequence shown here is derived from an EMBL/GenBank/DDBJ whole genome shotgun (WGS) entry which is preliminary data.</text>
</comment>
<protein>
    <submittedName>
        <fullName evidence="2">Uncharacterized protein</fullName>
    </submittedName>
</protein>
<sequence length="161" mass="17865">MPRPSFHHNFTPRTYISSSLRYRVTLVADKNHLGVVPRVGLDLGAPGRSKQAQHGTARHGKQHDKAANRVFPHGVCEKRRREASSNRAIGEDDDDDDERQDSGVKTLRAVSHKKACGRHGQSRHVAWHSVGRGEGDKTGGGCQEKCSQYRAAWPAMWHGTV</sequence>
<evidence type="ECO:0000313" key="3">
    <source>
        <dbReference type="Proteomes" id="UP001283361"/>
    </source>
</evidence>
<dbReference type="Proteomes" id="UP001283361">
    <property type="component" value="Unassembled WGS sequence"/>
</dbReference>
<dbReference type="AlphaFoldDB" id="A0AAE1AGE1"/>
<accession>A0AAE1AGE1</accession>